<organism evidence="1">
    <name type="scientific">Cacopsylla melanoneura</name>
    <dbReference type="NCBI Taxonomy" id="428564"/>
    <lineage>
        <taxon>Eukaryota</taxon>
        <taxon>Metazoa</taxon>
        <taxon>Ecdysozoa</taxon>
        <taxon>Arthropoda</taxon>
        <taxon>Hexapoda</taxon>
        <taxon>Insecta</taxon>
        <taxon>Pterygota</taxon>
        <taxon>Neoptera</taxon>
        <taxon>Paraneoptera</taxon>
        <taxon>Hemiptera</taxon>
        <taxon>Sternorrhyncha</taxon>
        <taxon>Psylloidea</taxon>
        <taxon>Psyllidae</taxon>
        <taxon>Psyllinae</taxon>
        <taxon>Cacopsylla</taxon>
    </lineage>
</organism>
<name>A0A8D9E2U8_9HEMI</name>
<sequence length="312" mass="35266">MSNSYWMKIDHFPALQCFETSVSILLICALFSRPSLGLDKDTPLLCSQKGHTMRVEAQICVPTGSTSGEEFTKASVDNCNKLKDGCQEFNEATCIWFEQSIKGKTFQFPVCRLMYYTQSFMFFGPERPWIELFFVNQFGTFESNLTLFTILELHRRITRQDFFPFESPDYPENVADPNSVQGLKWTSFNSPHPLTIDSSLLCKGGVDNPKYCNLNITKMFKEAYKTGALGEYKGDKFSATGSCGKYLIEGLKTDVCRVTFETWVQKPHSTVTQIVLEAQAYAKKDSVAYRYAVMGGNSILPNGSLVPDTRKL</sequence>
<dbReference type="AlphaFoldDB" id="A0A8D9E2U8"/>
<accession>A0A8D9E2U8</accession>
<dbReference type="EMBL" id="HBUF01402736">
    <property type="protein sequence ID" value="CAG6737279.1"/>
    <property type="molecule type" value="Transcribed_RNA"/>
</dbReference>
<reference evidence="1" key="1">
    <citation type="submission" date="2021-05" db="EMBL/GenBank/DDBJ databases">
        <authorList>
            <person name="Alioto T."/>
            <person name="Alioto T."/>
            <person name="Gomez Garrido J."/>
        </authorList>
    </citation>
    <scope>NUCLEOTIDE SEQUENCE</scope>
</reference>
<evidence type="ECO:0000313" key="1">
    <source>
        <dbReference type="EMBL" id="CAG6737279.1"/>
    </source>
</evidence>
<proteinExistence type="predicted"/>
<protein>
    <submittedName>
        <fullName evidence="1">Uncharacterized protein</fullName>
    </submittedName>
</protein>